<evidence type="ECO:0000313" key="2">
    <source>
        <dbReference type="Proteomes" id="UP000004277"/>
    </source>
</evidence>
<name>A0ACD3SNG6_9BURK</name>
<proteinExistence type="predicted"/>
<protein>
    <submittedName>
        <fullName evidence="1">ParB/RepB/Spo0J family partition protein</fullName>
    </submittedName>
</protein>
<sequence length="366" mass="39330">MATKAKNLKAGMLAGMVAEKSRATEPLDRFARAEQVIVERPGGLLAPPVAALAPQAPASAPAQPPAATGADSRAGAASTSVVTAGFSAESPASGTGTRRLERIPLACLLDNPLNARRIYDPEVVQDRAASIATHGQKTPGLATPVPGRAGYYYLIDGHYRKRALLAANKTEMECFVETDVGDLDLYRLSFLLNEQRSGQSALDNAIAWRQLIDENKISKEEEISELTGISAGTVSKTLALLRLAGSGLDVMKEKPAAIGIAAGYELTLYFKLKGEEPTRELAQRIVNDGLSSREVEAIRRQAQEGRTRKVKEISRQYKIRSEQGEVLGTIKEWDSGRVVLDIHVAERGARTELVSALKARFAVDGS</sequence>
<comment type="caution">
    <text evidence="1">The sequence shown here is derived from an EMBL/GenBank/DDBJ whole genome shotgun (WGS) entry which is preliminary data.</text>
</comment>
<keyword evidence="2" id="KW-1185">Reference proteome</keyword>
<evidence type="ECO:0000313" key="1">
    <source>
        <dbReference type="EMBL" id="TMS57735.1"/>
    </source>
</evidence>
<dbReference type="EMBL" id="AKCV02000020">
    <property type="protein sequence ID" value="TMS57735.1"/>
    <property type="molecule type" value="Genomic_DNA"/>
</dbReference>
<dbReference type="Proteomes" id="UP000004277">
    <property type="component" value="Unassembled WGS sequence"/>
</dbReference>
<organism evidence="1 2">
    <name type="scientific">Imbroritus primus</name>
    <dbReference type="NCBI Taxonomy" id="3058603"/>
    <lineage>
        <taxon>Bacteria</taxon>
        <taxon>Pseudomonadati</taxon>
        <taxon>Pseudomonadota</taxon>
        <taxon>Betaproteobacteria</taxon>
        <taxon>Burkholderiales</taxon>
        <taxon>Burkholderiaceae</taxon>
        <taxon>Imbroritus</taxon>
    </lineage>
</organism>
<gene>
    <name evidence="1" type="ORF">MW7_011260</name>
</gene>
<accession>A0ACD3SNG6</accession>
<reference evidence="1" key="1">
    <citation type="submission" date="2019-05" db="EMBL/GenBank/DDBJ databases">
        <title>Revised genome assembly of Burkholderiaceae (previously Ralstonia) sp. PBA.</title>
        <authorList>
            <person name="Gan H.M."/>
        </authorList>
    </citation>
    <scope>NUCLEOTIDE SEQUENCE</scope>
    <source>
        <strain evidence="1">PBA</strain>
    </source>
</reference>